<feature type="chain" id="PRO_5014169219" evidence="6">
    <location>
        <begin position="24"/>
        <end position="2123"/>
    </location>
</feature>
<dbReference type="InterPro" id="IPR006530">
    <property type="entry name" value="YD"/>
</dbReference>
<organism evidence="7 8">
    <name type="scientific">Mucilaginibacter auburnensis</name>
    <dbReference type="NCBI Taxonomy" id="1457233"/>
    <lineage>
        <taxon>Bacteria</taxon>
        <taxon>Pseudomonadati</taxon>
        <taxon>Bacteroidota</taxon>
        <taxon>Sphingobacteriia</taxon>
        <taxon>Sphingobacteriales</taxon>
        <taxon>Sphingobacteriaceae</taxon>
        <taxon>Mucilaginibacter</taxon>
    </lineage>
</organism>
<evidence type="ECO:0000256" key="6">
    <source>
        <dbReference type="SAM" id="SignalP"/>
    </source>
</evidence>
<dbReference type="Proteomes" id="UP000242687">
    <property type="component" value="Unassembled WGS sequence"/>
</dbReference>
<dbReference type="NCBIfam" id="TIGR01643">
    <property type="entry name" value="YD_repeat_2x"/>
    <property type="match status" value="1"/>
</dbReference>
<keyword evidence="2" id="KW-0964">Secreted</keyword>
<dbReference type="NCBIfam" id="TIGR03696">
    <property type="entry name" value="Rhs_assc_core"/>
    <property type="match status" value="1"/>
</dbReference>
<dbReference type="GO" id="GO:0005737">
    <property type="term" value="C:cytoplasm"/>
    <property type="evidence" value="ECO:0007669"/>
    <property type="project" value="InterPro"/>
</dbReference>
<dbReference type="SUPFAM" id="SSF69318">
    <property type="entry name" value="Integrin alpha N-terminal domain"/>
    <property type="match status" value="1"/>
</dbReference>
<evidence type="ECO:0000256" key="5">
    <source>
        <dbReference type="SAM" id="MobiDB-lite"/>
    </source>
</evidence>
<evidence type="ECO:0000313" key="8">
    <source>
        <dbReference type="Proteomes" id="UP000242687"/>
    </source>
</evidence>
<name>A0A2H9VPM4_9SPHI</name>
<feature type="signal peptide" evidence="6">
    <location>
        <begin position="1"/>
        <end position="23"/>
    </location>
</feature>
<dbReference type="PANTHER" id="PTHR32305">
    <property type="match status" value="1"/>
</dbReference>
<dbReference type="Pfam" id="PF13517">
    <property type="entry name" value="FG-GAP_3"/>
    <property type="match status" value="1"/>
</dbReference>
<sequence>MNLKKLITTIFFSILCLTSVAYSQVIPDSLKKDTTKTVNFADTIKYIKPDPNNRKKPIVTVTSGKSTASSIKGAASSDISDLPLSNTSSLSSATIDPGRTVTAIDVSSSGASTYTVPIAVPPGISGVVPKIALVYNSQGGDGLAGYGWNISGLSTITRIPATRFHDDRIGVVKGDMDDRFALDGQRLLLKSGTYGADGAEYQTENYSNTKIVSHGSLGTGLGPQYFDVYYADGSHAVYGQNADSRTKNTYSINYMDNPQNVRISYTYTKSNEVSVIDQIAYGALNSGTAINQINFTYDVRQRTGQLYIGGTEIRLTKILKQIDVVGNGVGYRTYALTHNTIIGFNYEQIATIQEISGDGTKSFEPIYFYYGDNHPYFNVTTSTDPYLSGISGLKSNVLTGDFNGNGKMDIVVYPTGKNKFWIKWDPGKITSDAFTDAVDTSFFFAFASTYLKADNKVAIGQGLLLVQEPSDGVIVFKTYSEGAYSVVQKEYQRIWNAPVKACAPGTNPSLQIPRRYCSGDFNGDGLTDVIAFSLPYSNNGCTSDTTARIHFINLDRRLSSNFVTASGSLIRTIGSNDKIYTGDFNGDDKTDLLHITPERMYVYNLNEANELVLLWAFTSPTTPTAFPPLFGDFNGDGKTDIMFPTANNNIFTLFISTGKGFIKQDKTYPFSSANALIPNDANNDGKTDIISYTTTTNNAHWGNANVKVYNNIGPGEFGLGSEVSMNTHLDNFPIPLFLNNEQPNYELEFGLLSDNTITQFSNLQDMKSIRGLKTVAQAGVIHRLEYKAAVPDDGYPVPIYIGDEKHVYPYVNMKYAPGIKVVSKLRRIFTGTAPSDVMQIFNYKSAVRNMAGLGYLGFTETVRSNWIKNDDSNDQRKIFTTNVTDPLLRGAIVRSFTSKSPFISDNIKNAQGTTPDIVLATAVNTTQTVVAAQSITMQPGFSVDAANGIFIAQLDDPANGMNDGAAIYDYITRTDYTYNTQLLSSKVFINKPTAVIVKDLLNKTNTLTSYGYDSYYNVNHYTSNFSGHGTKTVDYVFNNNPTSWYFGRVNNKKETSTIGGDSFSTEEQYSYTGAFVTQIKRKGNGTNFITEDYEPDAFGNVKKKTVTTSDGSRVIKTDYDASGRFVVKLTGVDGLETNMTYNSSNGTMSSLTNSYGQTTNYDYDVWGRVTETRDYLNNKTNIGYGGVNTGSISVFKTNDEGQSNTTVINALGQTTSIANADVLGQYVSMAYGYDIYGGQISRSEPGIGSYGQVNTTEYDNYGRVISMSSFTGKTTSISYNGLQTTVNDGTKTVVTTRDAMGNIKSVQDPGGTINYAYFGNGGLKSTDYGGSAQAIEQDGWGRKTKLTDPSAGVYTYTYNEFGEPLSQTTPKGVTNYTYLPDGRLNTRDIVSDNTNMHYVYGYNSATKLLETINLDDNIYHNDIDYTYGYDVNKRLISVVEENPQARFAKTLTYNSLDQVANETNEAKNKANNITVSKTLTYIYSHGEVKEITNAGNSIWKVTAQDARGHVTTALLGTALKQTNTYDSFGSPTEFRTDNVTGIPVELMKLGFSFDAVTANLTSRTNSAFNPTPGNPWTESFTYDNQDRLTGFNENSATVSNTQSYDARGRITINSQLGNYTYTGNSYQQAGLTNLSNFAINNYQNRQLQQVTYNAFKAPVTINEDGKERIDFEYNGAGQRSHMYYGSTNTTKTARPFVRHYSEDGSMEITEDKVTGKTGFVFYLGGDAYTAPAIWKYEQTGGTVNTNGLYYLLRDYLGSIIMITDANGAVQEKRHFDAWGNIVKMENGAGVPLNALQITDRGYTGHEHLQGVGLINMNARLYDPLLHRFLAPDDVMQDPFNTQNYNRYAYVLNNPLKYTDPTGNYKEETEAERKAREQREKEDAELLDQLRREGQAILDQVNIFSEPSNDWGGGGGGGSSWDFGGADNNSSANAISDQGGNQIGSCCNTALAGVVIPLGGVGTGTGIGTGLAELVPPVALAIATAVAIDLAETAATDRKFITYIKRGPNGKVYVGRTSGTGRVEDILRRRDATHHMKGYGPAVEDRVSAGVKISAIPGFGFTTSSAAYATIRGREQQLIDFYGGIGNPMLGNSIRGVSKINPAGRIFHNLSSSIFGEIADYTGY</sequence>
<dbReference type="Pfam" id="PF03534">
    <property type="entry name" value="SpvB"/>
    <property type="match status" value="1"/>
</dbReference>
<dbReference type="InterPro" id="IPR013517">
    <property type="entry name" value="FG-GAP"/>
</dbReference>
<dbReference type="Gene3D" id="2.40.128.340">
    <property type="match status" value="1"/>
</dbReference>
<comment type="caution">
    <text evidence="7">The sequence shown here is derived from an EMBL/GenBank/DDBJ whole genome shotgun (WGS) entry which is preliminary data.</text>
</comment>
<keyword evidence="3 6" id="KW-0732">Signal</keyword>
<dbReference type="OrthoDB" id="6225685at2"/>
<dbReference type="EMBL" id="PGFJ01000002">
    <property type="protein sequence ID" value="PJJ80285.1"/>
    <property type="molecule type" value="Genomic_DNA"/>
</dbReference>
<protein>
    <submittedName>
        <fullName evidence="7">RHS repeat-associated protein</fullName>
    </submittedName>
</protein>
<dbReference type="RefSeq" id="WP_100342573.1">
    <property type="nucleotide sequence ID" value="NZ_PGFJ01000002.1"/>
</dbReference>
<keyword evidence="4" id="KW-0843">Virulence</keyword>
<accession>A0A2H9VPM4</accession>
<dbReference type="InterPro" id="IPR050708">
    <property type="entry name" value="T6SS_VgrG/RHS"/>
</dbReference>
<feature type="compositionally biased region" description="Basic and acidic residues" evidence="5">
    <location>
        <begin position="1864"/>
        <end position="1879"/>
    </location>
</feature>
<proteinExistence type="predicted"/>
<comment type="subcellular location">
    <subcellularLocation>
        <location evidence="1">Secreted</location>
    </subcellularLocation>
</comment>
<dbReference type="InterPro" id="IPR022385">
    <property type="entry name" value="Rhs_assc_core"/>
</dbReference>
<dbReference type="PANTHER" id="PTHR32305:SF15">
    <property type="entry name" value="PROTEIN RHSA-RELATED"/>
    <property type="match status" value="1"/>
</dbReference>
<evidence type="ECO:0000256" key="3">
    <source>
        <dbReference type="ARBA" id="ARBA00022729"/>
    </source>
</evidence>
<dbReference type="InterPro" id="IPR003284">
    <property type="entry name" value="Sal_SpvB"/>
</dbReference>
<dbReference type="GO" id="GO:0005576">
    <property type="term" value="C:extracellular region"/>
    <property type="evidence" value="ECO:0007669"/>
    <property type="project" value="UniProtKB-SubCell"/>
</dbReference>
<evidence type="ECO:0000256" key="2">
    <source>
        <dbReference type="ARBA" id="ARBA00022525"/>
    </source>
</evidence>
<evidence type="ECO:0000313" key="7">
    <source>
        <dbReference type="EMBL" id="PJJ80285.1"/>
    </source>
</evidence>
<reference evidence="7 8" key="1">
    <citation type="submission" date="2017-11" db="EMBL/GenBank/DDBJ databases">
        <title>Genomic Encyclopedia of Archaeal and Bacterial Type Strains, Phase II (KMG-II): From Individual Species to Whole Genera.</title>
        <authorList>
            <person name="Goeker M."/>
        </authorList>
    </citation>
    <scope>NUCLEOTIDE SEQUENCE [LARGE SCALE GENOMIC DNA]</scope>
    <source>
        <strain evidence="7 8">DSM 28175</strain>
    </source>
</reference>
<feature type="region of interest" description="Disordered" evidence="5">
    <location>
        <begin position="1859"/>
        <end position="1879"/>
    </location>
</feature>
<keyword evidence="8" id="KW-1185">Reference proteome</keyword>
<evidence type="ECO:0000256" key="1">
    <source>
        <dbReference type="ARBA" id="ARBA00004613"/>
    </source>
</evidence>
<evidence type="ECO:0000256" key="4">
    <source>
        <dbReference type="ARBA" id="ARBA00023026"/>
    </source>
</evidence>
<dbReference type="Gene3D" id="2.180.10.10">
    <property type="entry name" value="RHS repeat-associated core"/>
    <property type="match status" value="3"/>
</dbReference>
<gene>
    <name evidence="7" type="ORF">CLV57_3435</name>
</gene>
<dbReference type="InterPro" id="IPR028994">
    <property type="entry name" value="Integrin_alpha_N"/>
</dbReference>